<gene>
    <name evidence="1" type="ORF">QGM71_01040</name>
</gene>
<sequence>MNVLTQKNTSFTDVGILRIEYCADVKKVVVHLAQSHFLDYADGHSIKHEERGRSLFPHELSFESGEVLFYSIATDEIYEEKYASLFEVEDEEFLVSQPRGVTSEEVAMRDAGHKQSDFI</sequence>
<keyword evidence="2" id="KW-1185">Reference proteome</keyword>
<dbReference type="Proteomes" id="UP001335737">
    <property type="component" value="Unassembled WGS sequence"/>
</dbReference>
<accession>A0ABU6K9P3</accession>
<name>A0ABU6K9P3_9BACI</name>
<evidence type="ECO:0000313" key="1">
    <source>
        <dbReference type="EMBL" id="MEC5422077.1"/>
    </source>
</evidence>
<comment type="caution">
    <text evidence="1">The sequence shown here is derived from an EMBL/GenBank/DDBJ whole genome shotgun (WGS) entry which is preliminary data.</text>
</comment>
<dbReference type="RefSeq" id="WP_327605650.1">
    <property type="nucleotide sequence ID" value="NZ_JARZFX010000001.1"/>
</dbReference>
<proteinExistence type="predicted"/>
<protein>
    <submittedName>
        <fullName evidence="1">Uncharacterized protein</fullName>
    </submittedName>
</protein>
<dbReference type="EMBL" id="JARZFX010000001">
    <property type="protein sequence ID" value="MEC5422077.1"/>
    <property type="molecule type" value="Genomic_DNA"/>
</dbReference>
<evidence type="ECO:0000313" key="2">
    <source>
        <dbReference type="Proteomes" id="UP001335737"/>
    </source>
</evidence>
<organism evidence="1 2">
    <name type="scientific">Virgibacillus tibetensis</name>
    <dbReference type="NCBI Taxonomy" id="3042313"/>
    <lineage>
        <taxon>Bacteria</taxon>
        <taxon>Bacillati</taxon>
        <taxon>Bacillota</taxon>
        <taxon>Bacilli</taxon>
        <taxon>Bacillales</taxon>
        <taxon>Bacillaceae</taxon>
        <taxon>Virgibacillus</taxon>
    </lineage>
</organism>
<reference evidence="1 2" key="1">
    <citation type="journal article" date="2024" name="Int. J. Syst. Evol. Microbiol.">
        <title>Virgibacillus tibetensis sp. nov., isolated from salt lake on the Tibetan Plateau of China.</title>
        <authorList>
            <person name="Phurbu D."/>
            <person name="Liu Z.-X."/>
            <person name="Wang R."/>
            <person name="Zheng Y.-Y."/>
            <person name="Liu H.-C."/>
            <person name="Zhou Y.-G."/>
            <person name="Yu Y.-J."/>
            <person name="Li A.-H."/>
        </authorList>
    </citation>
    <scope>NUCLEOTIDE SEQUENCE [LARGE SCALE GENOMIC DNA]</scope>
    <source>
        <strain evidence="1 2">C22-A2</strain>
    </source>
</reference>